<comment type="caution">
    <text evidence="3">The sequence shown here is derived from an EMBL/GenBank/DDBJ whole genome shotgun (WGS) entry which is preliminary data.</text>
</comment>
<gene>
    <name evidence="3" type="ORF">FVF75_01195</name>
</gene>
<dbReference type="RefSeq" id="WP_148375924.1">
    <property type="nucleotide sequence ID" value="NZ_VSIY01000003.1"/>
</dbReference>
<keyword evidence="1" id="KW-0812">Transmembrane</keyword>
<accession>A0A5D0RMY0</accession>
<evidence type="ECO:0000313" key="3">
    <source>
        <dbReference type="EMBL" id="TYB82833.1"/>
    </source>
</evidence>
<dbReference type="InterPro" id="IPR021309">
    <property type="entry name" value="YgaP-like_TM"/>
</dbReference>
<dbReference type="Proteomes" id="UP000322080">
    <property type="component" value="Unassembled WGS sequence"/>
</dbReference>
<feature type="transmembrane region" description="Helical" evidence="1">
    <location>
        <begin position="12"/>
        <end position="29"/>
    </location>
</feature>
<evidence type="ECO:0000313" key="4">
    <source>
        <dbReference type="Proteomes" id="UP000322080"/>
    </source>
</evidence>
<keyword evidence="1" id="KW-1133">Transmembrane helix</keyword>
<organism evidence="3 4">
    <name type="scientific">Maritimibacter fusiformis</name>
    <dbReference type="NCBI Taxonomy" id="2603819"/>
    <lineage>
        <taxon>Bacteria</taxon>
        <taxon>Pseudomonadati</taxon>
        <taxon>Pseudomonadota</taxon>
        <taxon>Alphaproteobacteria</taxon>
        <taxon>Rhodobacterales</taxon>
        <taxon>Roseobacteraceae</taxon>
        <taxon>Maritimibacter</taxon>
    </lineage>
</organism>
<dbReference type="EMBL" id="VSIY01000003">
    <property type="protein sequence ID" value="TYB82833.1"/>
    <property type="molecule type" value="Genomic_DNA"/>
</dbReference>
<proteinExistence type="predicted"/>
<keyword evidence="1" id="KW-0472">Membrane</keyword>
<protein>
    <submittedName>
        <fullName evidence="3">DUF2892 domain-containing protein</fullName>
    </submittedName>
</protein>
<feature type="domain" description="Inner membrane protein YgaP-like transmembrane" evidence="2">
    <location>
        <begin position="3"/>
        <end position="66"/>
    </location>
</feature>
<dbReference type="AlphaFoldDB" id="A0A5D0RMY0"/>
<name>A0A5D0RMY0_9RHOB</name>
<keyword evidence="4" id="KW-1185">Reference proteome</keyword>
<evidence type="ECO:0000256" key="1">
    <source>
        <dbReference type="SAM" id="Phobius"/>
    </source>
</evidence>
<sequence length="67" mass="7276">MFKTNEGTIDRGLRVIIGAALILGYFLNPDGAWSWAYWLGLIPLVTGLVGWCGIYAALGINTCKTKT</sequence>
<reference evidence="3 4" key="1">
    <citation type="submission" date="2019-08" db="EMBL/GenBank/DDBJ databases">
        <title>Identification of a novel species of the genus Boseongicola.</title>
        <authorList>
            <person name="Zhang X.-Q."/>
        </authorList>
    </citation>
    <scope>NUCLEOTIDE SEQUENCE [LARGE SCALE GENOMIC DNA]</scope>
    <source>
        <strain evidence="3 4">HY14</strain>
    </source>
</reference>
<evidence type="ECO:0000259" key="2">
    <source>
        <dbReference type="Pfam" id="PF11127"/>
    </source>
</evidence>
<feature type="transmembrane region" description="Helical" evidence="1">
    <location>
        <begin position="35"/>
        <end position="58"/>
    </location>
</feature>
<dbReference type="Pfam" id="PF11127">
    <property type="entry name" value="YgaP-like_TM"/>
    <property type="match status" value="1"/>
</dbReference>